<reference evidence="9 10" key="1">
    <citation type="journal article" date="2006" name="PLoS Genet.">
        <title>Genome sequence of Rickettsia bellii illuminates the role of amoebae in gene exchanges between intracellular pathogens.</title>
        <authorList>
            <person name="Ogata H."/>
            <person name="La Scola B."/>
            <person name="Audic S."/>
            <person name="Renesto P."/>
            <person name="Blanc G."/>
            <person name="Robert C."/>
            <person name="Fournier P.-E."/>
            <person name="Claverie J.-M."/>
            <person name="Raoult D."/>
        </authorList>
    </citation>
    <scope>NUCLEOTIDE SEQUENCE [LARGE SCALE GENOMIC DNA]</scope>
    <source>
        <strain evidence="9 10">RML369-C</strain>
    </source>
</reference>
<dbReference type="GO" id="GO:0016757">
    <property type="term" value="F:glycosyltransferase activity"/>
    <property type="evidence" value="ECO:0007669"/>
    <property type="project" value="UniProtKB-KW"/>
</dbReference>
<dbReference type="Proteomes" id="UP000001951">
    <property type="component" value="Chromosome"/>
</dbReference>
<accession>Q1RIH7</accession>
<sequence length="573" mass="66912">MVRCIDEDKILQLIKDRKRLADLNTIIKEDVIDNELMIDMLYENKILPIINNISCIKIYNYSNAQEYVMQGYFVYEDKVGNKITAINNLKLLFDEKNNFSSIALIKKYYFYKSLEQNFAHLNSIKAKYALEFKAGPITAKNINYANKVIIFFVVFLVILTYVPVLFHIANNISYFVQNVLKSLLFVKAIRDYKPLEVKQARINVEELPIYTILVPLYKELSKLRSIIKNISLINYPDSKLDVKIIIEDDDYLMIKEIALYNLPAYFHVILVPQSSPRTKPKALNYALEYSRGEYVVVYDAEDKPEPDQLLKALAMFKSLAPDFICLQAKLNFYNKNENVLTKMFNLEYSLWFEYILKGLSLLKLPTPLGGTSNHFKADILRKLGGWDAHNVTEDAEIGLRIYSQNYKVTILDSYTLEEAPNSLGNWLNQRSRWIKGFLQTFFVFIAQKDKYKKLTLLQIITIYIFIGLSTYNFWCLPFIIFSIIINKNPIIDYVWLVNSIFSLLYLYGTVIYILKNSLKFGKIKFQDLIALVLWAGYFILHTIASYKAVFEIIFCPFKWNKTKHGVSLEDFEE</sequence>
<evidence type="ECO:0000313" key="9">
    <source>
        <dbReference type="EMBL" id="ABE04837.1"/>
    </source>
</evidence>
<proteinExistence type="predicted"/>
<feature type="transmembrane region" description="Helical" evidence="7">
    <location>
        <begin position="460"/>
        <end position="484"/>
    </location>
</feature>
<comment type="subcellular location">
    <subcellularLocation>
        <location evidence="1">Membrane</location>
        <topology evidence="1">Multi-pass membrane protein</topology>
    </subcellularLocation>
</comment>
<evidence type="ECO:0000256" key="1">
    <source>
        <dbReference type="ARBA" id="ARBA00004141"/>
    </source>
</evidence>
<dbReference type="CDD" id="cd06427">
    <property type="entry name" value="CESA_like_2"/>
    <property type="match status" value="1"/>
</dbReference>
<dbReference type="OrthoDB" id="7431422at2"/>
<evidence type="ECO:0000259" key="8">
    <source>
        <dbReference type="Pfam" id="PF13632"/>
    </source>
</evidence>
<dbReference type="HOGENOM" id="CLU_020629_1_0_5"/>
<dbReference type="InterPro" id="IPR050321">
    <property type="entry name" value="Glycosyltr_2/OpgH_subfam"/>
</dbReference>
<dbReference type="PANTHER" id="PTHR43867">
    <property type="entry name" value="CELLULOSE SYNTHASE CATALYTIC SUBUNIT A [UDP-FORMING]"/>
    <property type="match status" value="1"/>
</dbReference>
<keyword evidence="4 7" id="KW-0812">Transmembrane</keyword>
<dbReference type="AlphaFoldDB" id="Q1RIH7"/>
<dbReference type="CAZy" id="GT2">
    <property type="family name" value="Glycosyltransferase Family 2"/>
</dbReference>
<dbReference type="KEGG" id="rbe:RBE_0756"/>
<gene>
    <name evidence="9" type="ordered locus">RBE_0756</name>
</gene>
<organism evidence="9 10">
    <name type="scientific">Rickettsia bellii (strain RML369-C)</name>
    <dbReference type="NCBI Taxonomy" id="336407"/>
    <lineage>
        <taxon>Bacteria</taxon>
        <taxon>Pseudomonadati</taxon>
        <taxon>Pseudomonadota</taxon>
        <taxon>Alphaproteobacteria</taxon>
        <taxon>Rickettsiales</taxon>
        <taxon>Rickettsiaceae</taxon>
        <taxon>Rickettsieae</taxon>
        <taxon>Rickettsia</taxon>
        <taxon>belli group</taxon>
    </lineage>
</organism>
<keyword evidence="2" id="KW-0328">Glycosyltransferase</keyword>
<feature type="domain" description="Glycosyltransferase 2-like" evidence="8">
    <location>
        <begin position="294"/>
        <end position="503"/>
    </location>
</feature>
<name>Q1RIH7_RICBR</name>
<keyword evidence="3 9" id="KW-0808">Transferase</keyword>
<dbReference type="InterPro" id="IPR001173">
    <property type="entry name" value="Glyco_trans_2-like"/>
</dbReference>
<dbReference type="EMBL" id="CP000087">
    <property type="protein sequence ID" value="ABE04837.1"/>
    <property type="molecule type" value="Genomic_DNA"/>
</dbReference>
<evidence type="ECO:0000256" key="4">
    <source>
        <dbReference type="ARBA" id="ARBA00022692"/>
    </source>
</evidence>
<keyword evidence="6 7" id="KW-0472">Membrane</keyword>
<evidence type="ECO:0000256" key="5">
    <source>
        <dbReference type="ARBA" id="ARBA00022989"/>
    </source>
</evidence>
<feature type="transmembrane region" description="Helical" evidence="7">
    <location>
        <begin position="525"/>
        <end position="546"/>
    </location>
</feature>
<evidence type="ECO:0000256" key="3">
    <source>
        <dbReference type="ARBA" id="ARBA00022679"/>
    </source>
</evidence>
<dbReference type="Pfam" id="PF13632">
    <property type="entry name" value="Glyco_trans_2_3"/>
    <property type="match status" value="1"/>
</dbReference>
<dbReference type="eggNOG" id="COG1215">
    <property type="taxonomic scope" value="Bacteria"/>
</dbReference>
<feature type="transmembrane region" description="Helical" evidence="7">
    <location>
        <begin position="490"/>
        <end position="513"/>
    </location>
</feature>
<evidence type="ECO:0000256" key="2">
    <source>
        <dbReference type="ARBA" id="ARBA00022676"/>
    </source>
</evidence>
<dbReference type="PANTHER" id="PTHR43867:SF2">
    <property type="entry name" value="CELLULOSE SYNTHASE CATALYTIC SUBUNIT A [UDP-FORMING]"/>
    <property type="match status" value="1"/>
</dbReference>
<protein>
    <submittedName>
        <fullName evidence="9">Glycosyltransferase</fullName>
    </submittedName>
</protein>
<evidence type="ECO:0000256" key="6">
    <source>
        <dbReference type="ARBA" id="ARBA00023136"/>
    </source>
</evidence>
<dbReference type="Gene3D" id="3.90.550.10">
    <property type="entry name" value="Spore Coat Polysaccharide Biosynthesis Protein SpsA, Chain A"/>
    <property type="match status" value="1"/>
</dbReference>
<dbReference type="SUPFAM" id="SSF53448">
    <property type="entry name" value="Nucleotide-diphospho-sugar transferases"/>
    <property type="match status" value="1"/>
</dbReference>
<dbReference type="RefSeq" id="WP_011477424.1">
    <property type="nucleotide sequence ID" value="NC_007940.1"/>
</dbReference>
<keyword evidence="5 7" id="KW-1133">Transmembrane helix</keyword>
<feature type="transmembrane region" description="Helical" evidence="7">
    <location>
        <begin position="148"/>
        <end position="166"/>
    </location>
</feature>
<dbReference type="GO" id="GO:0016020">
    <property type="term" value="C:membrane"/>
    <property type="evidence" value="ECO:0007669"/>
    <property type="project" value="UniProtKB-SubCell"/>
</dbReference>
<evidence type="ECO:0000313" key="10">
    <source>
        <dbReference type="Proteomes" id="UP000001951"/>
    </source>
</evidence>
<evidence type="ECO:0000256" key="7">
    <source>
        <dbReference type="SAM" id="Phobius"/>
    </source>
</evidence>
<dbReference type="InterPro" id="IPR029044">
    <property type="entry name" value="Nucleotide-diphossugar_trans"/>
</dbReference>